<sequence>MGGSGPQWPGGRSGRAAACAPRNTRRVRQRSNVRTRHRDLSHQLAQVQSQEPRDWLTVSRCQPTNGCGRECRVLREGAGLPGGGAPPFHVSCL</sequence>
<organism evidence="2 3">
    <name type="scientific">Pleurodeles waltl</name>
    <name type="common">Iberian ribbed newt</name>
    <dbReference type="NCBI Taxonomy" id="8319"/>
    <lineage>
        <taxon>Eukaryota</taxon>
        <taxon>Metazoa</taxon>
        <taxon>Chordata</taxon>
        <taxon>Craniata</taxon>
        <taxon>Vertebrata</taxon>
        <taxon>Euteleostomi</taxon>
        <taxon>Amphibia</taxon>
        <taxon>Batrachia</taxon>
        <taxon>Caudata</taxon>
        <taxon>Salamandroidea</taxon>
        <taxon>Salamandridae</taxon>
        <taxon>Pleurodelinae</taxon>
        <taxon>Pleurodeles</taxon>
    </lineage>
</organism>
<gene>
    <name evidence="2" type="ORF">NDU88_005355</name>
</gene>
<comment type="caution">
    <text evidence="2">The sequence shown here is derived from an EMBL/GenBank/DDBJ whole genome shotgun (WGS) entry which is preliminary data.</text>
</comment>
<evidence type="ECO:0000256" key="1">
    <source>
        <dbReference type="SAM" id="MobiDB-lite"/>
    </source>
</evidence>
<accession>A0AAV7MA97</accession>
<dbReference type="Proteomes" id="UP001066276">
    <property type="component" value="Chromosome 10"/>
</dbReference>
<proteinExistence type="predicted"/>
<evidence type="ECO:0000313" key="2">
    <source>
        <dbReference type="EMBL" id="KAJ1100268.1"/>
    </source>
</evidence>
<evidence type="ECO:0000313" key="3">
    <source>
        <dbReference type="Proteomes" id="UP001066276"/>
    </source>
</evidence>
<dbReference type="AlphaFoldDB" id="A0AAV7MA97"/>
<protein>
    <submittedName>
        <fullName evidence="2">Uncharacterized protein</fullName>
    </submittedName>
</protein>
<keyword evidence="3" id="KW-1185">Reference proteome</keyword>
<feature type="region of interest" description="Disordered" evidence="1">
    <location>
        <begin position="1"/>
        <end position="48"/>
    </location>
</feature>
<dbReference type="EMBL" id="JANPWB010000014">
    <property type="protein sequence ID" value="KAJ1100268.1"/>
    <property type="molecule type" value="Genomic_DNA"/>
</dbReference>
<feature type="compositionally biased region" description="Basic residues" evidence="1">
    <location>
        <begin position="23"/>
        <end position="39"/>
    </location>
</feature>
<reference evidence="2" key="1">
    <citation type="journal article" date="2022" name="bioRxiv">
        <title>Sequencing and chromosome-scale assembly of the giantPleurodeles waltlgenome.</title>
        <authorList>
            <person name="Brown T."/>
            <person name="Elewa A."/>
            <person name="Iarovenko S."/>
            <person name="Subramanian E."/>
            <person name="Araus A.J."/>
            <person name="Petzold A."/>
            <person name="Susuki M."/>
            <person name="Suzuki K.-i.T."/>
            <person name="Hayashi T."/>
            <person name="Toyoda A."/>
            <person name="Oliveira C."/>
            <person name="Osipova E."/>
            <person name="Leigh N.D."/>
            <person name="Simon A."/>
            <person name="Yun M.H."/>
        </authorList>
    </citation>
    <scope>NUCLEOTIDE SEQUENCE</scope>
    <source>
        <strain evidence="2">20211129_DDA</strain>
        <tissue evidence="2">Liver</tissue>
    </source>
</reference>
<name>A0AAV7MA97_PLEWA</name>